<keyword evidence="3" id="KW-1185">Reference proteome</keyword>
<feature type="compositionally biased region" description="Basic and acidic residues" evidence="1">
    <location>
        <begin position="229"/>
        <end position="244"/>
    </location>
</feature>
<evidence type="ECO:0000256" key="1">
    <source>
        <dbReference type="SAM" id="MobiDB-lite"/>
    </source>
</evidence>
<protein>
    <submittedName>
        <fullName evidence="2">LOW QUALITY PROTEIN: uncharacterized protein LOC111651958</fullName>
    </submittedName>
</protein>
<organism evidence="2 3">
    <name type="scientific">Xyrichtys novacula</name>
    <name type="common">Pearly razorfish</name>
    <name type="synonym">Hemipteronotus novacula</name>
    <dbReference type="NCBI Taxonomy" id="13765"/>
    <lineage>
        <taxon>Eukaryota</taxon>
        <taxon>Metazoa</taxon>
        <taxon>Chordata</taxon>
        <taxon>Craniata</taxon>
        <taxon>Vertebrata</taxon>
        <taxon>Euteleostomi</taxon>
        <taxon>Actinopterygii</taxon>
        <taxon>Neopterygii</taxon>
        <taxon>Teleostei</taxon>
        <taxon>Neoteleostei</taxon>
        <taxon>Acanthomorphata</taxon>
        <taxon>Eupercaria</taxon>
        <taxon>Labriformes</taxon>
        <taxon>Labridae</taxon>
        <taxon>Xyrichtys</taxon>
    </lineage>
</organism>
<accession>A0AAV1EXX8</accession>
<proteinExistence type="predicted"/>
<sequence>MAAQVRWAPCKHHGMLLALQPFRGPRWPTLLGRMFMGPHFCFAVARAGRDATHPNRRCRATDNQLRRAYHASALSTRLACTDSLLLLYLEGLRQDLASEAPSDEMAEMLHVADMLLRVTSAQARALGQSMASMVQALRKVWLSQSNLSHQDYIAVVVAPVVPGEVSGLPCEVAFKQSHRTRELTGPVRDVPPSRLRWGHVSFPASSTASRATLATQDFPARGNLAHQRSFRDDRGATARLEGTDRPQSAGGRAHC</sequence>
<name>A0AAV1EXX8_XYRNO</name>
<dbReference type="Proteomes" id="UP001178508">
    <property type="component" value="Chromosome 3"/>
</dbReference>
<feature type="region of interest" description="Disordered" evidence="1">
    <location>
        <begin position="220"/>
        <end position="255"/>
    </location>
</feature>
<reference evidence="2" key="1">
    <citation type="submission" date="2023-08" db="EMBL/GenBank/DDBJ databases">
        <authorList>
            <person name="Alioto T."/>
            <person name="Alioto T."/>
            <person name="Gomez Garrido J."/>
        </authorList>
    </citation>
    <scope>NUCLEOTIDE SEQUENCE</scope>
</reference>
<dbReference type="EMBL" id="OY660866">
    <property type="protein sequence ID" value="CAJ1053401.1"/>
    <property type="molecule type" value="Genomic_DNA"/>
</dbReference>
<gene>
    <name evidence="2" type="ORF">XNOV1_A004577</name>
</gene>
<evidence type="ECO:0000313" key="3">
    <source>
        <dbReference type="Proteomes" id="UP001178508"/>
    </source>
</evidence>
<evidence type="ECO:0000313" key="2">
    <source>
        <dbReference type="EMBL" id="CAJ1053401.1"/>
    </source>
</evidence>
<dbReference type="AlphaFoldDB" id="A0AAV1EXX8"/>